<evidence type="ECO:0000313" key="2">
    <source>
        <dbReference type="Proteomes" id="UP000274822"/>
    </source>
</evidence>
<gene>
    <name evidence="1" type="ORF">BC938DRAFT_482564</name>
</gene>
<protein>
    <submittedName>
        <fullName evidence="1">Uncharacterized protein</fullName>
    </submittedName>
</protein>
<dbReference type="EMBL" id="RBNJ01007497">
    <property type="protein sequence ID" value="RUS27923.1"/>
    <property type="molecule type" value="Genomic_DNA"/>
</dbReference>
<organism evidence="1 2">
    <name type="scientific">Jimgerdemannia flammicorona</name>
    <dbReference type="NCBI Taxonomy" id="994334"/>
    <lineage>
        <taxon>Eukaryota</taxon>
        <taxon>Fungi</taxon>
        <taxon>Fungi incertae sedis</taxon>
        <taxon>Mucoromycota</taxon>
        <taxon>Mucoromycotina</taxon>
        <taxon>Endogonomycetes</taxon>
        <taxon>Endogonales</taxon>
        <taxon>Endogonaceae</taxon>
        <taxon>Jimgerdemannia</taxon>
    </lineage>
</organism>
<sequence>MKPIWARFRTGDNISEHIALGCELGDGCFGVVFEGQRSDACRNIGMSINTKVDNILELAGTPAYRSSEANNPDYDPKADVWH</sequence>
<comment type="caution">
    <text evidence="1">The sequence shown here is derived from an EMBL/GenBank/DDBJ whole genome shotgun (WGS) entry which is preliminary data.</text>
</comment>
<dbReference type="AlphaFoldDB" id="A0A433QDQ4"/>
<accession>A0A433QDQ4</accession>
<proteinExistence type="predicted"/>
<dbReference type="Proteomes" id="UP000274822">
    <property type="component" value="Unassembled WGS sequence"/>
</dbReference>
<reference evidence="1 2" key="1">
    <citation type="journal article" date="2018" name="New Phytol.">
        <title>Phylogenomics of Endogonaceae and evolution of mycorrhizas within Mucoromycota.</title>
        <authorList>
            <person name="Chang Y."/>
            <person name="Desiro A."/>
            <person name="Na H."/>
            <person name="Sandor L."/>
            <person name="Lipzen A."/>
            <person name="Clum A."/>
            <person name="Barry K."/>
            <person name="Grigoriev I.V."/>
            <person name="Martin F.M."/>
            <person name="Stajich J.E."/>
            <person name="Smith M.E."/>
            <person name="Bonito G."/>
            <person name="Spatafora J.W."/>
        </authorList>
    </citation>
    <scope>NUCLEOTIDE SEQUENCE [LARGE SCALE GENOMIC DNA]</scope>
    <source>
        <strain evidence="1 2">AD002</strain>
    </source>
</reference>
<name>A0A433QDQ4_9FUNG</name>
<evidence type="ECO:0000313" key="1">
    <source>
        <dbReference type="EMBL" id="RUS27923.1"/>
    </source>
</evidence>
<keyword evidence="2" id="KW-1185">Reference proteome</keyword>